<organism evidence="11 12">
    <name type="scientific">Sutterella massiliensis</name>
    <dbReference type="NCBI Taxonomy" id="1816689"/>
    <lineage>
        <taxon>Bacteria</taxon>
        <taxon>Pseudomonadati</taxon>
        <taxon>Pseudomonadota</taxon>
        <taxon>Betaproteobacteria</taxon>
        <taxon>Burkholderiales</taxon>
        <taxon>Sutterellaceae</taxon>
        <taxon>Sutterella</taxon>
    </lineage>
</organism>
<reference evidence="11 12" key="1">
    <citation type="journal article" date="2021" name="Sci. Rep.">
        <title>The distribution of antibiotic resistance genes in chicken gut microbiota commensals.</title>
        <authorList>
            <person name="Juricova H."/>
            <person name="Matiasovicova J."/>
            <person name="Kubasova T."/>
            <person name="Cejkova D."/>
            <person name="Rychlik I."/>
        </authorList>
    </citation>
    <scope>NUCLEOTIDE SEQUENCE [LARGE SCALE GENOMIC DNA]</scope>
    <source>
        <strain evidence="11 12">An829</strain>
    </source>
</reference>
<keyword evidence="4" id="KW-0479">Metal-binding</keyword>
<evidence type="ECO:0000313" key="12">
    <source>
        <dbReference type="Proteomes" id="UP000715095"/>
    </source>
</evidence>
<dbReference type="InterPro" id="IPR041460">
    <property type="entry name" value="Molybdopterin_N"/>
</dbReference>
<evidence type="ECO:0000256" key="1">
    <source>
        <dbReference type="ARBA" id="ARBA00001942"/>
    </source>
</evidence>
<evidence type="ECO:0000259" key="8">
    <source>
        <dbReference type="Pfam" id="PF00384"/>
    </source>
</evidence>
<gene>
    <name evidence="11" type="ORF">H6A60_07235</name>
</gene>
<feature type="domain" description="Molybdopterin oxidoreductase N-terminal" evidence="10">
    <location>
        <begin position="18"/>
        <end position="46"/>
    </location>
</feature>
<evidence type="ECO:0000259" key="10">
    <source>
        <dbReference type="Pfam" id="PF18364"/>
    </source>
</evidence>
<comment type="cofactor">
    <cofactor evidence="1">
        <name>Mo-bis(molybdopterin guanine dinucleotide)</name>
        <dbReference type="ChEBI" id="CHEBI:60539"/>
    </cofactor>
</comment>
<keyword evidence="12" id="KW-1185">Reference proteome</keyword>
<dbReference type="Pfam" id="PF00384">
    <property type="entry name" value="Molybdopterin"/>
    <property type="match status" value="1"/>
</dbReference>
<dbReference type="SUPFAM" id="SSF53706">
    <property type="entry name" value="Formate dehydrogenase/DMSO reductase, domains 1-3"/>
    <property type="match status" value="1"/>
</dbReference>
<feature type="domain" description="Molybdopterin oxidoreductase" evidence="8">
    <location>
        <begin position="64"/>
        <end position="531"/>
    </location>
</feature>
<keyword evidence="3" id="KW-0500">Molybdenum</keyword>
<evidence type="ECO:0000256" key="4">
    <source>
        <dbReference type="ARBA" id="ARBA00022723"/>
    </source>
</evidence>
<dbReference type="Gene3D" id="3.40.50.740">
    <property type="match status" value="1"/>
</dbReference>
<dbReference type="Pfam" id="PF01568">
    <property type="entry name" value="Molydop_binding"/>
    <property type="match status" value="1"/>
</dbReference>
<protein>
    <submittedName>
        <fullName evidence="11">Molybdopterin-dependent oxidoreductase</fullName>
    </submittedName>
</protein>
<keyword evidence="5" id="KW-0574">Periplasm</keyword>
<dbReference type="Gene3D" id="2.40.40.20">
    <property type="match status" value="1"/>
</dbReference>
<evidence type="ECO:0000256" key="7">
    <source>
        <dbReference type="SAM" id="MobiDB-lite"/>
    </source>
</evidence>
<dbReference type="InterPro" id="IPR006656">
    <property type="entry name" value="Mopterin_OxRdtase"/>
</dbReference>
<dbReference type="EMBL" id="JACJJC010000010">
    <property type="protein sequence ID" value="MBM6704274.1"/>
    <property type="molecule type" value="Genomic_DNA"/>
</dbReference>
<comment type="caution">
    <text evidence="11">The sequence shown here is derived from an EMBL/GenBank/DDBJ whole genome shotgun (WGS) entry which is preliminary data.</text>
</comment>
<evidence type="ECO:0000256" key="6">
    <source>
        <dbReference type="ARBA" id="ARBA00023002"/>
    </source>
</evidence>
<dbReference type="PANTHER" id="PTHR43742:SF10">
    <property type="entry name" value="TRIMETHYLAMINE-N-OXIDE REDUCTASE 2"/>
    <property type="match status" value="1"/>
</dbReference>
<evidence type="ECO:0000256" key="2">
    <source>
        <dbReference type="ARBA" id="ARBA00010312"/>
    </source>
</evidence>
<dbReference type="Pfam" id="PF18364">
    <property type="entry name" value="Molybdopterin_N"/>
    <property type="match status" value="1"/>
</dbReference>
<dbReference type="InterPro" id="IPR006657">
    <property type="entry name" value="MoPterin_dinucl-bd_dom"/>
</dbReference>
<dbReference type="Gene3D" id="3.90.55.10">
    <property type="entry name" value="Dimethylsulfoxide Reductase, domain 3"/>
    <property type="match status" value="1"/>
</dbReference>
<evidence type="ECO:0000256" key="5">
    <source>
        <dbReference type="ARBA" id="ARBA00022764"/>
    </source>
</evidence>
<dbReference type="PROSITE" id="PS00490">
    <property type="entry name" value="MOLYBDOPTERIN_PROK_2"/>
    <property type="match status" value="1"/>
</dbReference>
<feature type="domain" description="Molybdopterin dinucleotide-binding" evidence="9">
    <location>
        <begin position="648"/>
        <end position="765"/>
    </location>
</feature>
<name>A0ABS2DSK5_9BURK</name>
<accession>A0ABS2DSK5</accession>
<sequence>MPTDFQMTADDIETLPLTATHWGLYRALVENGRLKRLYPWSGDLAPDLAARHAEAIASLPYENRILSPMVREGFLKRGPDSRAERGRERFVAVSWDEAFALAAREIRRIYDDFGPDAAWGRSYGWMSPGQVNSAVTLARRLLMLMGGYVECKNSYSTAAISTIQPYVVGYPDPKSTAWPQILENAQQVVLLGADPLVTNDIDWSTTRHSGIAAFRGLAAKGLPAFDINPIRTISGQALNARWVPVHPGTDTALLLALIRTLFDEGLADIDFLERATTGWRELRAHVFGRLPESAGGDGIDKTPEWAAERTGIDPETIRTLTRQFARKETLILLGWGPQRARFGEMPTWAAWALAAVLGSIGRPGGGILTNLHYSSGGLPDSNGPRLGGISARPDPVRSSKPKRLLEPVPVASITEALLHPGKTIDFNGRKATLPDIRLILWAGGNPFAHQPQTTRLREAWRKPEAVICVETHWTGTARHADIVLPAATTFERSDITTIGTYPNEGIAYMPKLIDPVGEAKSDFEIFRGLAAALGMEAEMTEGLDETGWIERVYDDLGRRARFRSLTLPPFETFRRAGVLLFPEAPAERNYVAFADFRRDPSAYPLMTPSGRIELKSTRVAAYHYDDCPGLPSWFEPPEREALAKPNAFTLVTPKSRDRLHSQLGGTARARAAAEINGTEPVLLNPADMKRLGLRTGDAVLVYNKRGRIRTHVQASADVRTGVAVIRHGAWFDPEEKTNGTLLDRRGCANTLTLDLPTSKLARGNIAHGGIVFVDKWAAGK</sequence>
<dbReference type="Gene3D" id="3.40.228.10">
    <property type="entry name" value="Dimethylsulfoxide Reductase, domain 2"/>
    <property type="match status" value="1"/>
</dbReference>
<dbReference type="RefSeq" id="WP_205102833.1">
    <property type="nucleotide sequence ID" value="NZ_JACJJC010000010.1"/>
</dbReference>
<evidence type="ECO:0000313" key="11">
    <source>
        <dbReference type="EMBL" id="MBM6704274.1"/>
    </source>
</evidence>
<dbReference type="InterPro" id="IPR006655">
    <property type="entry name" value="Mopterin_OxRdtase_prok_CS"/>
</dbReference>
<feature type="region of interest" description="Disordered" evidence="7">
    <location>
        <begin position="382"/>
        <end position="401"/>
    </location>
</feature>
<dbReference type="PANTHER" id="PTHR43742">
    <property type="entry name" value="TRIMETHYLAMINE-N-OXIDE REDUCTASE"/>
    <property type="match status" value="1"/>
</dbReference>
<evidence type="ECO:0000259" key="9">
    <source>
        <dbReference type="Pfam" id="PF01568"/>
    </source>
</evidence>
<dbReference type="SUPFAM" id="SSF50692">
    <property type="entry name" value="ADC-like"/>
    <property type="match status" value="1"/>
</dbReference>
<keyword evidence="6" id="KW-0560">Oxidoreductase</keyword>
<proteinExistence type="inferred from homology"/>
<evidence type="ECO:0000256" key="3">
    <source>
        <dbReference type="ARBA" id="ARBA00022505"/>
    </source>
</evidence>
<dbReference type="InterPro" id="IPR050612">
    <property type="entry name" value="Prok_Mopterin_Oxidored"/>
</dbReference>
<dbReference type="Proteomes" id="UP000715095">
    <property type="component" value="Unassembled WGS sequence"/>
</dbReference>
<dbReference type="InterPro" id="IPR009010">
    <property type="entry name" value="Asp_de-COase-like_dom_sf"/>
</dbReference>
<comment type="similarity">
    <text evidence="2">Belongs to the prokaryotic molybdopterin-containing oxidoreductase family.</text>
</comment>